<dbReference type="PROSITE" id="PS51362">
    <property type="entry name" value="TGF_BETA_2"/>
    <property type="match status" value="1"/>
</dbReference>
<evidence type="ECO:0000256" key="3">
    <source>
        <dbReference type="ARBA" id="ARBA00022525"/>
    </source>
</evidence>
<dbReference type="PANTHER" id="PTHR11848">
    <property type="entry name" value="TGF-BETA FAMILY"/>
    <property type="match status" value="1"/>
</dbReference>
<feature type="domain" description="TGF-beta family profile" evidence="9">
    <location>
        <begin position="263"/>
        <end position="374"/>
    </location>
</feature>
<proteinExistence type="inferred from homology"/>
<dbReference type="InterPro" id="IPR015615">
    <property type="entry name" value="TGF-beta-rel"/>
</dbReference>
<dbReference type="CDD" id="cd13761">
    <property type="entry name" value="TGF_beta_BMP5_like"/>
    <property type="match status" value="1"/>
</dbReference>
<protein>
    <recommendedName>
        <fullName evidence="9">TGF-beta family profile domain-containing protein</fullName>
    </recommendedName>
</protein>
<evidence type="ECO:0000256" key="8">
    <source>
        <dbReference type="RuleBase" id="RU000354"/>
    </source>
</evidence>
<dbReference type="InterPro" id="IPR029034">
    <property type="entry name" value="Cystine-knot_cytokine"/>
</dbReference>
<evidence type="ECO:0000259" key="9">
    <source>
        <dbReference type="PROSITE" id="PS51362"/>
    </source>
</evidence>
<sequence length="374" mass="43796">MRREKYRMRYCHYWDYTTDRNPRRSKSKKYSVSKFMINLYRTITSEDGELNENDDRFHPKHKISLGHIQQPVEGSDVIMSFVNRARKVPHLRHERDRTFYFDFNGEVTAGDNVVTAELRLYKQKARKWKNHDFQIQISMIRQGMDPEDKVLESEVNMTVQADHVGWLTLNVTRAADMWIRNPESNLGLYMRIIFINRGKEVDPGKFGIVGRRGSADKQPFMIGFFQSDQNAKVRNRRSALQQMHKESQTYEEEPYEKYTELSRNKRRASRWPCQRKMLYVKFRDLGWKNWIIAPDGFSAFYCDGECSFPLGSHMNATNHAIVQTLVHLMDPGEAPSPGCAPTKLSAQSVLYFDDKSNVVLQKFPKMIVKACGCH</sequence>
<keyword evidence="4" id="KW-0732">Signal</keyword>
<comment type="caution">
    <text evidence="10">The sequence shown here is derived from an EMBL/GenBank/DDBJ whole genome shotgun (WGS) entry which is preliminary data.</text>
</comment>
<dbReference type="EMBL" id="JARBDR010000018">
    <property type="protein sequence ID" value="KAJ8321591.1"/>
    <property type="molecule type" value="Genomic_DNA"/>
</dbReference>
<reference evidence="10 11" key="1">
    <citation type="submission" date="2022-12" db="EMBL/GenBank/DDBJ databases">
        <title>Chromosome-level genome of Tegillarca granosa.</title>
        <authorList>
            <person name="Kim J."/>
        </authorList>
    </citation>
    <scope>NUCLEOTIDE SEQUENCE [LARGE SCALE GENOMIC DNA]</scope>
    <source>
        <strain evidence="10">Teg-2019</strain>
        <tissue evidence="10">Adductor muscle</tissue>
    </source>
</reference>
<dbReference type="InterPro" id="IPR017948">
    <property type="entry name" value="TGFb_CS"/>
</dbReference>
<dbReference type="Pfam" id="PF00019">
    <property type="entry name" value="TGF_beta"/>
    <property type="match status" value="1"/>
</dbReference>
<accession>A0ABQ9FWH9</accession>
<comment type="similarity">
    <text evidence="2 8">Belongs to the TGF-beta family.</text>
</comment>
<evidence type="ECO:0000256" key="5">
    <source>
        <dbReference type="ARBA" id="ARBA00023030"/>
    </source>
</evidence>
<keyword evidence="7" id="KW-0325">Glycoprotein</keyword>
<dbReference type="Pfam" id="PF00688">
    <property type="entry name" value="TGFb_propeptide"/>
    <property type="match status" value="1"/>
</dbReference>
<dbReference type="Gene3D" id="2.60.120.970">
    <property type="match status" value="1"/>
</dbReference>
<evidence type="ECO:0000313" key="11">
    <source>
        <dbReference type="Proteomes" id="UP001217089"/>
    </source>
</evidence>
<dbReference type="InterPro" id="IPR001839">
    <property type="entry name" value="TGF-b_C"/>
</dbReference>
<comment type="subcellular location">
    <subcellularLocation>
        <location evidence="1">Secreted</location>
    </subcellularLocation>
</comment>
<dbReference type="Proteomes" id="UP001217089">
    <property type="component" value="Unassembled WGS sequence"/>
</dbReference>
<dbReference type="PRINTS" id="PR00669">
    <property type="entry name" value="INHIBINA"/>
</dbReference>
<organism evidence="10 11">
    <name type="scientific">Tegillarca granosa</name>
    <name type="common">Malaysian cockle</name>
    <name type="synonym">Anadara granosa</name>
    <dbReference type="NCBI Taxonomy" id="220873"/>
    <lineage>
        <taxon>Eukaryota</taxon>
        <taxon>Metazoa</taxon>
        <taxon>Spiralia</taxon>
        <taxon>Lophotrochozoa</taxon>
        <taxon>Mollusca</taxon>
        <taxon>Bivalvia</taxon>
        <taxon>Autobranchia</taxon>
        <taxon>Pteriomorphia</taxon>
        <taxon>Arcoida</taxon>
        <taxon>Arcoidea</taxon>
        <taxon>Arcidae</taxon>
        <taxon>Tegillarca</taxon>
    </lineage>
</organism>
<dbReference type="InterPro" id="IPR001111">
    <property type="entry name" value="TGF-b_propeptide"/>
</dbReference>
<evidence type="ECO:0000256" key="7">
    <source>
        <dbReference type="ARBA" id="ARBA00023180"/>
    </source>
</evidence>
<keyword evidence="3" id="KW-0964">Secreted</keyword>
<evidence type="ECO:0000256" key="1">
    <source>
        <dbReference type="ARBA" id="ARBA00004613"/>
    </source>
</evidence>
<evidence type="ECO:0000256" key="2">
    <source>
        <dbReference type="ARBA" id="ARBA00006656"/>
    </source>
</evidence>
<evidence type="ECO:0000256" key="4">
    <source>
        <dbReference type="ARBA" id="ARBA00022729"/>
    </source>
</evidence>
<keyword evidence="11" id="KW-1185">Reference proteome</keyword>
<dbReference type="Gene3D" id="2.10.90.10">
    <property type="entry name" value="Cystine-knot cytokines"/>
    <property type="match status" value="1"/>
</dbReference>
<evidence type="ECO:0000313" key="10">
    <source>
        <dbReference type="EMBL" id="KAJ8321591.1"/>
    </source>
</evidence>
<evidence type="ECO:0000256" key="6">
    <source>
        <dbReference type="ARBA" id="ARBA00023157"/>
    </source>
</evidence>
<dbReference type="SUPFAM" id="SSF57501">
    <property type="entry name" value="Cystine-knot cytokines"/>
    <property type="match status" value="1"/>
</dbReference>
<dbReference type="PROSITE" id="PS00250">
    <property type="entry name" value="TGF_BETA_1"/>
    <property type="match status" value="1"/>
</dbReference>
<keyword evidence="5 8" id="KW-0339">Growth factor</keyword>
<dbReference type="PANTHER" id="PTHR11848:SF310">
    <property type="entry name" value="PROTEIN 60A-RELATED"/>
    <property type="match status" value="1"/>
</dbReference>
<name>A0ABQ9FWH9_TEGGR</name>
<dbReference type="SMART" id="SM00204">
    <property type="entry name" value="TGFB"/>
    <property type="match status" value="1"/>
</dbReference>
<gene>
    <name evidence="10" type="ORF">KUTeg_000062</name>
</gene>
<keyword evidence="6" id="KW-1015">Disulfide bond</keyword>